<dbReference type="EMBL" id="WTXG01000108">
    <property type="protein sequence ID" value="KAI0292962.1"/>
    <property type="molecule type" value="Genomic_DNA"/>
</dbReference>
<name>A0AAD4LYI1_9AGAM</name>
<comment type="caution">
    <text evidence="2">The sequence shown here is derived from an EMBL/GenBank/DDBJ whole genome shotgun (WGS) entry which is preliminary data.</text>
</comment>
<reference evidence="2" key="1">
    <citation type="journal article" date="2022" name="New Phytol.">
        <title>Evolutionary transition to the ectomycorrhizal habit in the genomes of a hyperdiverse lineage of mushroom-forming fungi.</title>
        <authorList>
            <person name="Looney B."/>
            <person name="Miyauchi S."/>
            <person name="Morin E."/>
            <person name="Drula E."/>
            <person name="Courty P.E."/>
            <person name="Kohler A."/>
            <person name="Kuo A."/>
            <person name="LaButti K."/>
            <person name="Pangilinan J."/>
            <person name="Lipzen A."/>
            <person name="Riley R."/>
            <person name="Andreopoulos W."/>
            <person name="He G."/>
            <person name="Johnson J."/>
            <person name="Nolan M."/>
            <person name="Tritt A."/>
            <person name="Barry K.W."/>
            <person name="Grigoriev I.V."/>
            <person name="Nagy L.G."/>
            <person name="Hibbett D."/>
            <person name="Henrissat B."/>
            <person name="Matheny P.B."/>
            <person name="Labbe J."/>
            <person name="Martin F.M."/>
        </authorList>
    </citation>
    <scope>NUCLEOTIDE SEQUENCE</scope>
    <source>
        <strain evidence="2">BPL690</strain>
    </source>
</reference>
<keyword evidence="3" id="KW-1185">Reference proteome</keyword>
<evidence type="ECO:0000313" key="3">
    <source>
        <dbReference type="Proteomes" id="UP001203297"/>
    </source>
</evidence>
<gene>
    <name evidence="2" type="ORF">B0F90DRAFT_1811880</name>
</gene>
<dbReference type="Proteomes" id="UP001203297">
    <property type="component" value="Unassembled WGS sequence"/>
</dbReference>
<organism evidence="2 3">
    <name type="scientific">Multifurca ochricompacta</name>
    <dbReference type="NCBI Taxonomy" id="376703"/>
    <lineage>
        <taxon>Eukaryota</taxon>
        <taxon>Fungi</taxon>
        <taxon>Dikarya</taxon>
        <taxon>Basidiomycota</taxon>
        <taxon>Agaricomycotina</taxon>
        <taxon>Agaricomycetes</taxon>
        <taxon>Russulales</taxon>
        <taxon>Russulaceae</taxon>
        <taxon>Multifurca</taxon>
    </lineage>
</organism>
<feature type="region of interest" description="Disordered" evidence="1">
    <location>
        <begin position="450"/>
        <end position="475"/>
    </location>
</feature>
<dbReference type="AlphaFoldDB" id="A0AAD4LYI1"/>
<accession>A0AAD4LYI1</accession>
<dbReference type="GO" id="GO:0005811">
    <property type="term" value="C:lipid droplet"/>
    <property type="evidence" value="ECO:0007669"/>
    <property type="project" value="TreeGrafter"/>
</dbReference>
<feature type="compositionally biased region" description="Low complexity" evidence="1">
    <location>
        <begin position="450"/>
        <end position="466"/>
    </location>
</feature>
<dbReference type="Pfam" id="PF09804">
    <property type="entry name" value="DENND11"/>
    <property type="match status" value="2"/>
</dbReference>
<dbReference type="InterPro" id="IPR053056">
    <property type="entry name" value="Lipid_Metab_Assoc_Protein"/>
</dbReference>
<dbReference type="InterPro" id="IPR018626">
    <property type="entry name" value="LCHN/Anr2"/>
</dbReference>
<feature type="region of interest" description="Disordered" evidence="1">
    <location>
        <begin position="263"/>
        <end position="285"/>
    </location>
</feature>
<feature type="region of interest" description="Disordered" evidence="1">
    <location>
        <begin position="539"/>
        <end position="568"/>
    </location>
</feature>
<protein>
    <recommendedName>
        <fullName evidence="4">Protein LCHN</fullName>
    </recommendedName>
</protein>
<evidence type="ECO:0000313" key="2">
    <source>
        <dbReference type="EMBL" id="KAI0292962.1"/>
    </source>
</evidence>
<dbReference type="PANTHER" id="PTHR28153:SF1">
    <property type="entry name" value="DUF4484 DOMAIN-CONTAINING PROTEIN"/>
    <property type="match status" value="1"/>
</dbReference>
<proteinExistence type="predicted"/>
<sequence>MATSSTSASKKQLPPPPQDIVAIFHASFHPTRGNILDWSLKASDDLQLDGVEFSSLPSGLHLVEQDVVYFTKDTHHGVSIFRRRQTSEHGQRGFRLSSLGILLAPSARPRPWRHVPALKALARDLHATLDARRGVNEPPQEEEDDWASVRRFFELRKVLVDARSGSGSGSGSLGGGTGGAWRRWSEELDGASSHAHIYGHSHASPTLHLPHLLRILGPSSLTLYKHVLGRRRILIYTQPPVEFACFICQVAADMCFEDQTQTQTTEATAESNDGNDPDDGRFSGAIPQMVGLNGKQKEGINVLGIVTLHDIGVLERESTTGRGWIACTTDAVFLEKPQYYDLVIDMTTFSPERAYSRPSLQLSVKEPSTLNGRVSRKPSYRLSTIRFTWSDVKLWNELDRILQLDADANTNSSSSFTRRAPPAQLWRDAWRLYEDACLVCAGLWAGAWPSNGNNNNNNNNGNNSSGDGRRVPRWAVGGQGQERGFIDGTEADDATVQVKVRARGEGIEGRPMTNLSYRRPSRRYAPSNAQVIHEEDIGKYEDDNDGGEVGGEGGGVRDDGDGDNDGELGEGVVLVRSRQSRTTLALLQTFHAQTRFLLSRLASVLSSHTAAAAATTTTTTTTYHHHPNSDSDPGGDEYRYREPGQITTTTIQLTLRDVALLELGPFSSLDARFVEWLAAEYFPDARVFVRRGWRDILGLVFPSFV</sequence>
<feature type="region of interest" description="Disordered" evidence="1">
    <location>
        <begin position="615"/>
        <end position="641"/>
    </location>
</feature>
<evidence type="ECO:0000256" key="1">
    <source>
        <dbReference type="SAM" id="MobiDB-lite"/>
    </source>
</evidence>
<evidence type="ECO:0008006" key="4">
    <source>
        <dbReference type="Google" id="ProtNLM"/>
    </source>
</evidence>
<dbReference type="PANTHER" id="PTHR28153">
    <property type="entry name" value="PROTEIN, PUTATIVE-RELATED"/>
    <property type="match status" value="1"/>
</dbReference>